<evidence type="ECO:0008006" key="6">
    <source>
        <dbReference type="Google" id="ProtNLM"/>
    </source>
</evidence>
<gene>
    <name evidence="4" type="ORF">FCN80_18200</name>
</gene>
<dbReference type="InterPro" id="IPR046459">
    <property type="entry name" value="Caps_syn_GfcC_N"/>
</dbReference>
<dbReference type="Gene3D" id="3.10.560.10">
    <property type="entry name" value="Outer membrane lipoprotein wza domain like"/>
    <property type="match status" value="1"/>
</dbReference>
<proteinExistence type="predicted"/>
<name>A0ABY2SLQ2_9HYPH</name>
<dbReference type="Proteomes" id="UP000305202">
    <property type="component" value="Unassembled WGS sequence"/>
</dbReference>
<reference evidence="4 5" key="1">
    <citation type="submission" date="2019-04" db="EMBL/GenBank/DDBJ databases">
        <authorList>
            <person name="Li M."/>
            <person name="Gao C."/>
        </authorList>
    </citation>
    <scope>NUCLEOTIDE SEQUENCE [LARGE SCALE GENOMIC DNA]</scope>
    <source>
        <strain evidence="4 5">BGMRC 2031</strain>
    </source>
</reference>
<evidence type="ECO:0000259" key="2">
    <source>
        <dbReference type="Pfam" id="PF06251"/>
    </source>
</evidence>
<organism evidence="4 5">
    <name type="scientific">Martelella alba</name>
    <dbReference type="NCBI Taxonomy" id="2590451"/>
    <lineage>
        <taxon>Bacteria</taxon>
        <taxon>Pseudomonadati</taxon>
        <taxon>Pseudomonadota</taxon>
        <taxon>Alphaproteobacteria</taxon>
        <taxon>Hyphomicrobiales</taxon>
        <taxon>Aurantimonadaceae</taxon>
        <taxon>Martelella</taxon>
    </lineage>
</organism>
<evidence type="ECO:0000313" key="5">
    <source>
        <dbReference type="Proteomes" id="UP000305202"/>
    </source>
</evidence>
<feature type="domain" description="Capsule biosynthesis GfcC-like N-terminal" evidence="3">
    <location>
        <begin position="21"/>
        <end position="146"/>
    </location>
</feature>
<dbReference type="Pfam" id="PF20616">
    <property type="entry name" value="Caps_syn_GfcC_N"/>
    <property type="match status" value="1"/>
</dbReference>
<dbReference type="Pfam" id="PF06251">
    <property type="entry name" value="Caps_syn_GfcC_C"/>
    <property type="match status" value="1"/>
</dbReference>
<keyword evidence="5" id="KW-1185">Reference proteome</keyword>
<feature type="domain" description="Capsule biosynthesis GfcC-like C-terminal" evidence="2">
    <location>
        <begin position="162"/>
        <end position="250"/>
    </location>
</feature>
<dbReference type="InterPro" id="IPR010425">
    <property type="entry name" value="Caps_synth_GfcC-like_C"/>
</dbReference>
<feature type="chain" id="PRO_5045267098" description="Capsule biosynthesis protein GfcC" evidence="1">
    <location>
        <begin position="20"/>
        <end position="251"/>
    </location>
</feature>
<accession>A0ABY2SLQ2</accession>
<feature type="signal peptide" evidence="1">
    <location>
        <begin position="1"/>
        <end position="19"/>
    </location>
</feature>
<dbReference type="Gene3D" id="3.10.20.700">
    <property type="match status" value="2"/>
</dbReference>
<evidence type="ECO:0000256" key="1">
    <source>
        <dbReference type="SAM" id="SignalP"/>
    </source>
</evidence>
<keyword evidence="1" id="KW-0732">Signal</keyword>
<comment type="caution">
    <text evidence="4">The sequence shown here is derived from an EMBL/GenBank/DDBJ whole genome shotgun (WGS) entry which is preliminary data.</text>
</comment>
<dbReference type="EMBL" id="SZPQ01000029">
    <property type="protein sequence ID" value="TKI04407.1"/>
    <property type="molecule type" value="Genomic_DNA"/>
</dbReference>
<sequence>MKKRLLLIASLCVGFVASAAADSRVTVYFPGQSRPAVITGASHLEQVALNPVLAGHTWWPGTIIAEKMATAVEQERQRQLLARLSTLSGELRRDNDLDLAASVDRVRGQLSAIKVTGRQFVSMDPDVIRLEPGADYALSGDYTVYALAKPSSVRLFGVLTGTGSEPYQVGKDVSDYLVGHERLSGADKSVAWLITPDGRARSVPVAYWNRRHNEALPGSVIYVGFSSWSLPGDYRDVNDQIVTLLTHRIPD</sequence>
<evidence type="ECO:0000259" key="3">
    <source>
        <dbReference type="Pfam" id="PF20616"/>
    </source>
</evidence>
<evidence type="ECO:0000313" key="4">
    <source>
        <dbReference type="EMBL" id="TKI04407.1"/>
    </source>
</evidence>
<protein>
    <recommendedName>
        <fullName evidence="6">Capsule biosynthesis protein GfcC</fullName>
    </recommendedName>
</protein>
<dbReference type="Gene3D" id="6.10.250.2280">
    <property type="match status" value="1"/>
</dbReference>